<feature type="domain" description="PKD/Chitinase" evidence="8">
    <location>
        <begin position="226"/>
        <end position="320"/>
    </location>
</feature>
<dbReference type="Gene3D" id="3.40.50.200">
    <property type="entry name" value="Peptidase S8/S53 domain"/>
    <property type="match status" value="1"/>
</dbReference>
<feature type="active site" description="Charge relay system" evidence="5 6">
    <location>
        <position position="725"/>
    </location>
</feature>
<dbReference type="InterPro" id="IPR013783">
    <property type="entry name" value="Ig-like_fold"/>
</dbReference>
<protein>
    <submittedName>
        <fullName evidence="9">Serine protease</fullName>
    </submittedName>
</protein>
<dbReference type="PRINTS" id="PR00723">
    <property type="entry name" value="SUBTILISIN"/>
</dbReference>
<dbReference type="CDD" id="cd07496">
    <property type="entry name" value="Peptidases_S8_13"/>
    <property type="match status" value="1"/>
</dbReference>
<evidence type="ECO:0000313" key="9">
    <source>
        <dbReference type="EMBL" id="TFH67490.1"/>
    </source>
</evidence>
<dbReference type="PANTHER" id="PTHR43806">
    <property type="entry name" value="PEPTIDASE S8"/>
    <property type="match status" value="1"/>
</dbReference>
<evidence type="ECO:0000256" key="2">
    <source>
        <dbReference type="ARBA" id="ARBA00022670"/>
    </source>
</evidence>
<feature type="region of interest" description="Disordered" evidence="7">
    <location>
        <begin position="751"/>
        <end position="775"/>
    </location>
</feature>
<dbReference type="Gene3D" id="2.60.40.10">
    <property type="entry name" value="Immunoglobulins"/>
    <property type="match status" value="4"/>
</dbReference>
<dbReference type="PROSITE" id="PS51892">
    <property type="entry name" value="SUBTILASE"/>
    <property type="match status" value="1"/>
</dbReference>
<gene>
    <name evidence="9" type="ORF">E3W66_08355</name>
</gene>
<evidence type="ECO:0000256" key="5">
    <source>
        <dbReference type="PIRSR" id="PIRSR615500-1"/>
    </source>
</evidence>
<dbReference type="GO" id="GO:0004252">
    <property type="term" value="F:serine-type endopeptidase activity"/>
    <property type="evidence" value="ECO:0007669"/>
    <property type="project" value="UniProtKB-UniRule"/>
</dbReference>
<feature type="active site" description="Charge relay system" evidence="5 6">
    <location>
        <position position="962"/>
    </location>
</feature>
<dbReference type="CDD" id="cd00146">
    <property type="entry name" value="PKD"/>
    <property type="match status" value="1"/>
</dbReference>
<dbReference type="OrthoDB" id="9790784at2"/>
<dbReference type="PROSITE" id="PS51257">
    <property type="entry name" value="PROKAR_LIPOPROTEIN"/>
    <property type="match status" value="1"/>
</dbReference>
<evidence type="ECO:0000256" key="3">
    <source>
        <dbReference type="ARBA" id="ARBA00022801"/>
    </source>
</evidence>
<dbReference type="Proteomes" id="UP000298133">
    <property type="component" value="Unassembled WGS sequence"/>
</dbReference>
<dbReference type="AlphaFoldDB" id="A0A4Y8UFJ7"/>
<dbReference type="SMART" id="SM00089">
    <property type="entry name" value="PKD"/>
    <property type="match status" value="4"/>
</dbReference>
<dbReference type="PANTHER" id="PTHR43806:SF11">
    <property type="entry name" value="CEREVISIN-RELATED"/>
    <property type="match status" value="1"/>
</dbReference>
<dbReference type="Gene3D" id="2.60.120.380">
    <property type="match status" value="1"/>
</dbReference>
<feature type="domain" description="PKD/Chitinase" evidence="8">
    <location>
        <begin position="133"/>
        <end position="223"/>
    </location>
</feature>
<dbReference type="InterPro" id="IPR000209">
    <property type="entry name" value="Peptidase_S8/S53_dom"/>
</dbReference>
<name>A0A4Y8UFJ7_9GAMM</name>
<evidence type="ECO:0000256" key="6">
    <source>
        <dbReference type="PROSITE-ProRule" id="PRU01240"/>
    </source>
</evidence>
<dbReference type="Pfam" id="PF22352">
    <property type="entry name" value="K319L-like_PKD"/>
    <property type="match status" value="4"/>
</dbReference>
<reference evidence="9 10" key="1">
    <citation type="submission" date="2019-03" db="EMBL/GenBank/DDBJ databases">
        <title>Draft genome of Gammaproteobacteria bacterium LSUCC0057, a member of the SAR92 clade.</title>
        <authorList>
            <person name="Lanclos V.C."/>
            <person name="Doiron C."/>
            <person name="Henson M.W."/>
            <person name="Thrash J.C."/>
        </authorList>
    </citation>
    <scope>NUCLEOTIDE SEQUENCE [LARGE SCALE GENOMIC DNA]</scope>
    <source>
        <strain evidence="9 10">LSUCC0057</strain>
    </source>
</reference>
<keyword evidence="2 6" id="KW-0645">Protease</keyword>
<evidence type="ECO:0000256" key="1">
    <source>
        <dbReference type="ARBA" id="ARBA00011073"/>
    </source>
</evidence>
<keyword evidence="10" id="KW-1185">Reference proteome</keyword>
<evidence type="ECO:0000256" key="7">
    <source>
        <dbReference type="SAM" id="MobiDB-lite"/>
    </source>
</evidence>
<dbReference type="SUPFAM" id="SSF49299">
    <property type="entry name" value="PKD domain"/>
    <property type="match status" value="1"/>
</dbReference>
<keyword evidence="4 6" id="KW-0720">Serine protease</keyword>
<feature type="domain" description="PKD/Chitinase" evidence="8">
    <location>
        <begin position="333"/>
        <end position="424"/>
    </location>
</feature>
<feature type="active site" description="Charge relay system" evidence="5 6">
    <location>
        <position position="776"/>
    </location>
</feature>
<dbReference type="InterPro" id="IPR036852">
    <property type="entry name" value="Peptidase_S8/S53_dom_sf"/>
</dbReference>
<evidence type="ECO:0000313" key="10">
    <source>
        <dbReference type="Proteomes" id="UP000298133"/>
    </source>
</evidence>
<dbReference type="InterPro" id="IPR022409">
    <property type="entry name" value="PKD/Chitinase_dom"/>
</dbReference>
<dbReference type="InterPro" id="IPR050131">
    <property type="entry name" value="Peptidase_S8_subtilisin-like"/>
</dbReference>
<dbReference type="InterPro" id="IPR015500">
    <property type="entry name" value="Peptidase_S8_subtilisin-rel"/>
</dbReference>
<dbReference type="EMBL" id="SPIA01000003">
    <property type="protein sequence ID" value="TFH67490.1"/>
    <property type="molecule type" value="Genomic_DNA"/>
</dbReference>
<dbReference type="GO" id="GO:0006508">
    <property type="term" value="P:proteolysis"/>
    <property type="evidence" value="ECO:0007669"/>
    <property type="project" value="UniProtKB-KW"/>
</dbReference>
<dbReference type="Pfam" id="PF00082">
    <property type="entry name" value="Peptidase_S8"/>
    <property type="match status" value="1"/>
</dbReference>
<dbReference type="SUPFAM" id="SSF52743">
    <property type="entry name" value="Subtilisin-like"/>
    <property type="match status" value="1"/>
</dbReference>
<evidence type="ECO:0000259" key="8">
    <source>
        <dbReference type="SMART" id="SM00089"/>
    </source>
</evidence>
<dbReference type="InterPro" id="IPR034176">
    <property type="entry name" value="Peptidases_S8_13"/>
</dbReference>
<keyword evidence="3 6" id="KW-0378">Hydrolase</keyword>
<comment type="similarity">
    <text evidence="1 6">Belongs to the peptidase S8 family.</text>
</comment>
<proteinExistence type="inferred from homology"/>
<feature type="domain" description="PKD/Chitinase" evidence="8">
    <location>
        <begin position="40"/>
        <end position="130"/>
    </location>
</feature>
<dbReference type="InterPro" id="IPR035986">
    <property type="entry name" value="PKD_dom_sf"/>
</dbReference>
<accession>A0A4Y8UFJ7</accession>
<comment type="caution">
    <text evidence="9">The sequence shown here is derived from an EMBL/GenBank/DDBJ whole genome shotgun (WGS) entry which is preliminary data.</text>
</comment>
<organism evidence="9 10">
    <name type="scientific">Gammaproteobacteria bacterium LSUCC0057</name>
    <dbReference type="NCBI Taxonomy" id="2559237"/>
    <lineage>
        <taxon>Bacteria</taxon>
        <taxon>Pseudomonadati</taxon>
        <taxon>Pseudomonadota</taxon>
        <taxon>Gammaproteobacteria</taxon>
        <taxon>Cellvibrionales</taxon>
        <taxon>Porticoccaceae</taxon>
        <taxon>SAR92 clade</taxon>
    </lineage>
</organism>
<sequence length="1254" mass="129521">MKIKTAHGLVTTVATSLLIASCGGGGGGGGGGGPANQPPTARAGADQLLLAGTRATINGAASSDSDGTISRYRWQQLDGDSVALSASDSAAVNFDTQAITRDQTLRFQLTVTDDDGATATDSVAITVNAAVPVARAGSDRTVLAQSPLQLQGDASSDSGGSISRYSWVQQAGPAVIFSDTTSATPLVSLPSLSSDTELQFALTVEDSYGASDTDTVAITVNLAAPIADAGELQTVGERRSVFLAATASADNGGTISGYQWRQLSGPAVVLSGDDTVEARFVAPSVAGQVASPVALSFELTVTDNLGASDNDITHVSVTNTLIAPIADAGENITVDTTGADSDPVVVTLDGTSSSDPDGTIERYLWTQSGRSLAGIELTDTDQALATVTFSQELTEDVELFFSLAVTDDEDQSDLDTVKVTAMAPPPPVAEYAISGTIKIAPASQLDSDINDSSTTPIANSELLTAQLMPSPAIVGGYVNQPGNGEDGNSFAEGDLYDTYRVTLLAGQSVLLLIGNRSEADLDLWLYSSSGEVVDSSLSYSSNESVVAPADGEYFVEVEAWSGFSNYNLAIGLEQSLPSNGFRLSDAFIPQQLVAEPVAATARAASKLQAQMSALGVSALRGQDQRVQLLQLDDTRSLGGRRAAASRAINASPEQSAKLATLIAAKQLQQSAAVSYAHPNYLREAKAIPNDPRYAQQWHYPLIDLDLAWDITVDTHPTGARVAVIDTGSLPQHPDLLGQFVGGYDFISSAGSSGDGDGIDADPSDPGDGGDSSSSFHGAHVAGTVAAVSNNGLGVTGVAWKTDTKVVPLRVLGEFGGTTYDVVQAIRYAGGLSNDSGTTIAPVDVINLSLGGSGPCATSEQQAFDEVRAAGVLVAVAAGNDSSDAAGFSPANCEGIYTVSAVDATRALAWYSNYGETIELAAPGGDTSRDTDGDGYPDGVLSTLADDSSSMLDYQYTFYQGTSMATPHLAGVLALMKSVNPLLTPAHIDVLIASGAISEDIGTEGKDPQFGWGLINARKAVAAAFEVGGEPPPPLLSVSPRQINLGTSFSQAVLTARNAGSGALEVTDVLSSQDWLTVSAMADEAGLGQYTLTAERDGLAPGSYNATVTFNSSANQRMVEVNMLVVDSDFEPQVGPIYLLLVNDTTDEVVAGQRLSAVEGLYEYRFEEVPEGAYRLIAGSDFDNDQYICDAGEACGRYQTRSNPTVIAVAGGDLNDINFTVEYEVSIAAEAMAAEGSGVARTTTSISPAAVPSEE</sequence>
<evidence type="ECO:0000256" key="4">
    <source>
        <dbReference type="ARBA" id="ARBA00022825"/>
    </source>
</evidence>